<dbReference type="Proteomes" id="UP000886817">
    <property type="component" value="Unassembled WGS sequence"/>
</dbReference>
<dbReference type="PANTHER" id="PTHR21666">
    <property type="entry name" value="PEPTIDASE-RELATED"/>
    <property type="match status" value="1"/>
</dbReference>
<name>A0A9D1WFJ8_9FIRM</name>
<dbReference type="AlphaFoldDB" id="A0A9D1WFJ8"/>
<dbReference type="SUPFAM" id="SSF51261">
    <property type="entry name" value="Duplicated hybrid motif"/>
    <property type="match status" value="1"/>
</dbReference>
<comment type="caution">
    <text evidence="3">The sequence shown here is derived from an EMBL/GenBank/DDBJ whole genome shotgun (WGS) entry which is preliminary data.</text>
</comment>
<evidence type="ECO:0000259" key="2">
    <source>
        <dbReference type="Pfam" id="PF01551"/>
    </source>
</evidence>
<evidence type="ECO:0000256" key="1">
    <source>
        <dbReference type="SAM" id="MobiDB-lite"/>
    </source>
</evidence>
<reference evidence="3" key="2">
    <citation type="submission" date="2021-04" db="EMBL/GenBank/DDBJ databases">
        <authorList>
            <person name="Gilroy R."/>
        </authorList>
    </citation>
    <scope>NUCLEOTIDE SEQUENCE</scope>
    <source>
        <strain evidence="3">ChiSjej1B19-8411</strain>
    </source>
</reference>
<dbReference type="CDD" id="cd12797">
    <property type="entry name" value="M23_peptidase"/>
    <property type="match status" value="1"/>
</dbReference>
<accession>A0A9D1WFJ8</accession>
<dbReference type="InterPro" id="IPR016047">
    <property type="entry name" value="M23ase_b-sheet_dom"/>
</dbReference>
<evidence type="ECO:0000313" key="3">
    <source>
        <dbReference type="EMBL" id="HIX58246.1"/>
    </source>
</evidence>
<evidence type="ECO:0000313" key="4">
    <source>
        <dbReference type="Proteomes" id="UP000886817"/>
    </source>
</evidence>
<feature type="domain" description="M23ase beta-sheet core" evidence="2">
    <location>
        <begin position="181"/>
        <end position="275"/>
    </location>
</feature>
<organism evidence="3 4">
    <name type="scientific">Candidatus Blautia gallistercoris</name>
    <dbReference type="NCBI Taxonomy" id="2838490"/>
    <lineage>
        <taxon>Bacteria</taxon>
        <taxon>Bacillati</taxon>
        <taxon>Bacillota</taxon>
        <taxon>Clostridia</taxon>
        <taxon>Lachnospirales</taxon>
        <taxon>Lachnospiraceae</taxon>
        <taxon>Blautia</taxon>
    </lineage>
</organism>
<dbReference type="GO" id="GO:0004222">
    <property type="term" value="F:metalloendopeptidase activity"/>
    <property type="evidence" value="ECO:0007669"/>
    <property type="project" value="TreeGrafter"/>
</dbReference>
<reference evidence="3" key="1">
    <citation type="journal article" date="2021" name="PeerJ">
        <title>Extensive microbial diversity within the chicken gut microbiome revealed by metagenomics and culture.</title>
        <authorList>
            <person name="Gilroy R."/>
            <person name="Ravi A."/>
            <person name="Getino M."/>
            <person name="Pursley I."/>
            <person name="Horton D.L."/>
            <person name="Alikhan N.F."/>
            <person name="Baker D."/>
            <person name="Gharbi K."/>
            <person name="Hall N."/>
            <person name="Watson M."/>
            <person name="Adriaenssens E.M."/>
            <person name="Foster-Nyarko E."/>
            <person name="Jarju S."/>
            <person name="Secka A."/>
            <person name="Antonio M."/>
            <person name="Oren A."/>
            <person name="Chaudhuri R.R."/>
            <person name="La Ragione R."/>
            <person name="Hildebrand F."/>
            <person name="Pallen M.J."/>
        </authorList>
    </citation>
    <scope>NUCLEOTIDE SEQUENCE</scope>
    <source>
        <strain evidence="3">ChiSjej1B19-8411</strain>
    </source>
</reference>
<protein>
    <submittedName>
        <fullName evidence="3">M23 family metallopeptidase</fullName>
    </submittedName>
</protein>
<dbReference type="Gene3D" id="2.70.70.10">
    <property type="entry name" value="Glucose Permease (Domain IIA)"/>
    <property type="match status" value="1"/>
</dbReference>
<feature type="compositionally biased region" description="Acidic residues" evidence="1">
    <location>
        <begin position="61"/>
        <end position="74"/>
    </location>
</feature>
<sequence>MKHGRTIRIVLNSVLLLAIVALGVTVYQAGTEENREQAQLEEQTLEERENADQQENAEQQENSEQETADSEENPMVDAGTSQVQADMEEEDGTETAQSEESTSVTEEELTQETAQNEAASEMVEMESQDSVDASSQDTGIEVDFTEDSLMAWPLSGELVLDYNMENTVYFPTLNQYRLNPAIAVKSDVGAPVSAAANGIVTAIEESAKTGLTVTMDLGNGYEAVYGQLKDLTVAEGQTVAQGAIIGYVNEPSKYYSVEGSNLYFAMEQDGAPVDPITYLP</sequence>
<dbReference type="InterPro" id="IPR011055">
    <property type="entry name" value="Dup_hybrid_motif"/>
</dbReference>
<feature type="compositionally biased region" description="Low complexity" evidence="1">
    <location>
        <begin position="94"/>
        <end position="104"/>
    </location>
</feature>
<dbReference type="Pfam" id="PF01551">
    <property type="entry name" value="Peptidase_M23"/>
    <property type="match status" value="1"/>
</dbReference>
<dbReference type="EMBL" id="DXEX01000021">
    <property type="protein sequence ID" value="HIX58246.1"/>
    <property type="molecule type" value="Genomic_DNA"/>
</dbReference>
<dbReference type="InterPro" id="IPR050570">
    <property type="entry name" value="Cell_wall_metabolism_enzyme"/>
</dbReference>
<proteinExistence type="predicted"/>
<dbReference type="PANTHER" id="PTHR21666:SF270">
    <property type="entry name" value="MUREIN HYDROLASE ACTIVATOR ENVC"/>
    <property type="match status" value="1"/>
</dbReference>
<gene>
    <name evidence="3" type="ORF">IAA45_00810</name>
</gene>
<feature type="region of interest" description="Disordered" evidence="1">
    <location>
        <begin position="35"/>
        <end position="135"/>
    </location>
</feature>